<protein>
    <submittedName>
        <fullName evidence="3">Uncharacterized protein</fullName>
    </submittedName>
</protein>
<evidence type="ECO:0000256" key="1">
    <source>
        <dbReference type="SAM" id="Phobius"/>
    </source>
</evidence>
<dbReference type="GeneID" id="19878081"/>
<dbReference type="OMA" id="FYTERYY"/>
<keyword evidence="1" id="KW-1133">Transmembrane helix</keyword>
<dbReference type="AlphaFoldDB" id="L2GXJ5"/>
<feature type="chain" id="PRO_5003960241" evidence="2">
    <location>
        <begin position="22"/>
        <end position="183"/>
    </location>
</feature>
<dbReference type="VEuPathDB" id="MicrosporidiaDB:VCUG_00190"/>
<name>L2GXJ5_VAVCU</name>
<feature type="signal peptide" evidence="2">
    <location>
        <begin position="1"/>
        <end position="21"/>
    </location>
</feature>
<dbReference type="Proteomes" id="UP000011081">
    <property type="component" value="Unassembled WGS sequence"/>
</dbReference>
<dbReference type="OrthoDB" id="10387732at2759"/>
<dbReference type="HOGENOM" id="CLU_1476147_0_0_1"/>
<reference evidence="4" key="1">
    <citation type="submission" date="2011-03" db="EMBL/GenBank/DDBJ databases">
        <title>The genome sequence of Vavraia culicis strain floridensis.</title>
        <authorList>
            <consortium name="The Broad Institute Genome Sequencing Platform"/>
            <person name="Cuomo C."/>
            <person name="Becnel J."/>
            <person name="Sanscrainte N."/>
            <person name="Young S.K."/>
            <person name="Zeng Q."/>
            <person name="Gargeya S."/>
            <person name="Fitzgerald M."/>
            <person name="Haas B."/>
            <person name="Abouelleil A."/>
            <person name="Alvarado L."/>
            <person name="Arachchi H.M."/>
            <person name="Berlin A."/>
            <person name="Chapman S.B."/>
            <person name="Gearin G."/>
            <person name="Goldberg J."/>
            <person name="Griggs A."/>
            <person name="Gujja S."/>
            <person name="Hansen M."/>
            <person name="Heiman D."/>
            <person name="Howarth C."/>
            <person name="Larimer J."/>
            <person name="Lui A."/>
            <person name="MacDonald P.J.P."/>
            <person name="McCowen C."/>
            <person name="Montmayeur A."/>
            <person name="Murphy C."/>
            <person name="Neiman D."/>
            <person name="Pearson M."/>
            <person name="Priest M."/>
            <person name="Roberts A."/>
            <person name="Saif S."/>
            <person name="Shea T."/>
            <person name="Sisk P."/>
            <person name="Stolte C."/>
            <person name="Sykes S."/>
            <person name="Wortman J."/>
            <person name="Nusbaum C."/>
            <person name="Birren B."/>
        </authorList>
    </citation>
    <scope>NUCLEOTIDE SEQUENCE [LARGE SCALE GENOMIC DNA]</scope>
    <source>
        <strain evidence="4">floridensis</strain>
    </source>
</reference>
<feature type="transmembrane region" description="Helical" evidence="1">
    <location>
        <begin position="142"/>
        <end position="167"/>
    </location>
</feature>
<dbReference type="InParanoid" id="L2GXJ5"/>
<sequence>MLLLLLLQALQCSVEIKNIDADEAVLYINKRIEIRQVYLVYNVVKRMTEAIERYEPVDDVQRDLDDPQEIFEVSLPSNKPTNYYYGFEVVDIDGNSFYTERYYFANDHIFYSSKAAVPTNEIADVEEDEEDEYEEKDKKWCIWSIIGMGLLIIFIPVAVISAAVFVYKRITTSKNKLSSQTAR</sequence>
<proteinExistence type="predicted"/>
<evidence type="ECO:0000313" key="4">
    <source>
        <dbReference type="Proteomes" id="UP000011081"/>
    </source>
</evidence>
<gene>
    <name evidence="3" type="ORF">VCUG_00190</name>
</gene>
<dbReference type="EMBL" id="GL877405">
    <property type="protein sequence ID" value="ELA48354.1"/>
    <property type="molecule type" value="Genomic_DNA"/>
</dbReference>
<keyword evidence="2" id="KW-0732">Signal</keyword>
<organism evidence="3 4">
    <name type="scientific">Vavraia culicis (isolate floridensis)</name>
    <name type="common">Microsporidian parasite</name>
    <dbReference type="NCBI Taxonomy" id="948595"/>
    <lineage>
        <taxon>Eukaryota</taxon>
        <taxon>Fungi</taxon>
        <taxon>Fungi incertae sedis</taxon>
        <taxon>Microsporidia</taxon>
        <taxon>Pleistophoridae</taxon>
        <taxon>Vavraia</taxon>
    </lineage>
</organism>
<keyword evidence="1" id="KW-0472">Membrane</keyword>
<dbReference type="RefSeq" id="XP_008073211.1">
    <property type="nucleotide sequence ID" value="XM_008075020.1"/>
</dbReference>
<evidence type="ECO:0000256" key="2">
    <source>
        <dbReference type="SAM" id="SignalP"/>
    </source>
</evidence>
<accession>L2GXJ5</accession>
<keyword evidence="1" id="KW-0812">Transmembrane</keyword>
<evidence type="ECO:0000313" key="3">
    <source>
        <dbReference type="EMBL" id="ELA48354.1"/>
    </source>
</evidence>
<keyword evidence="4" id="KW-1185">Reference proteome</keyword>